<reference evidence="1 2" key="1">
    <citation type="journal article" date="2019" name="Science">
        <title>Social genes are selection hotspots in kin groups of a soil microbe.</title>
        <authorList>
            <person name="Wielgoss S."/>
            <person name="Wolfensberger R."/>
            <person name="Sun L."/>
            <person name="Fiegna F."/>
            <person name="Velicer G.J."/>
        </authorList>
    </citation>
    <scope>NUCLEOTIDE SEQUENCE [LARGE SCALE GENOMIC DNA]</scope>
    <source>
        <strain evidence="1 2">MC3.5.9c15</strain>
    </source>
</reference>
<gene>
    <name evidence="1" type="ORF">BHS09_00155</name>
</gene>
<dbReference type="Proteomes" id="UP000320179">
    <property type="component" value="Chromosome"/>
</dbReference>
<accession>A0AAE6KQ45</accession>
<evidence type="ECO:0000313" key="1">
    <source>
        <dbReference type="EMBL" id="QDE65545.1"/>
    </source>
</evidence>
<dbReference type="AlphaFoldDB" id="A0AAE6KQ45"/>
<sequence>MRRPIWIHTSGGASDGRVERGDAVNPSRLAHRCGYDAGAIIRAVLPRRRVTPRTSMKTNASVLAVMTCSLLTAPLAIADDTAPVKSASVDLNGDGTPEAVSIQFDEPKNEFILKAGSATVRGPGDDNEPEGVFIVDLDSRDKRKELVVRTGQTDYDQRSYIYGFDGKALKLLGTVPALTEAKGNGIILSDSWQGFWNRRDKYVVDAKTGKVSEVPQDLYAVGVEATVKQSFPLARSRTDKSAVATLAQGSKIQVLAAAPSDRKGEGYLYLVKSSTGLLGWATAKDLTGKTDGLPLAG</sequence>
<dbReference type="EMBL" id="CP017174">
    <property type="protein sequence ID" value="QDE65545.1"/>
    <property type="molecule type" value="Genomic_DNA"/>
</dbReference>
<protein>
    <submittedName>
        <fullName evidence="1">Uncharacterized protein</fullName>
    </submittedName>
</protein>
<organism evidence="1 2">
    <name type="scientific">Myxococcus xanthus</name>
    <dbReference type="NCBI Taxonomy" id="34"/>
    <lineage>
        <taxon>Bacteria</taxon>
        <taxon>Pseudomonadati</taxon>
        <taxon>Myxococcota</taxon>
        <taxon>Myxococcia</taxon>
        <taxon>Myxococcales</taxon>
        <taxon>Cystobacterineae</taxon>
        <taxon>Myxococcaceae</taxon>
        <taxon>Myxococcus</taxon>
    </lineage>
</organism>
<proteinExistence type="predicted"/>
<evidence type="ECO:0000313" key="2">
    <source>
        <dbReference type="Proteomes" id="UP000320179"/>
    </source>
</evidence>
<name>A0AAE6KQ45_MYXXA</name>